<protein>
    <submittedName>
        <fullName evidence="5">HTH-type transcriptional regulator MhqR</fullName>
    </submittedName>
</protein>
<evidence type="ECO:0000259" key="4">
    <source>
        <dbReference type="PROSITE" id="PS50995"/>
    </source>
</evidence>
<feature type="domain" description="HTH marR-type" evidence="4">
    <location>
        <begin position="1"/>
        <end position="117"/>
    </location>
</feature>
<dbReference type="PROSITE" id="PS01117">
    <property type="entry name" value="HTH_MARR_1"/>
    <property type="match status" value="1"/>
</dbReference>
<dbReference type="SUPFAM" id="SSF46785">
    <property type="entry name" value="Winged helix' DNA-binding domain"/>
    <property type="match status" value="1"/>
</dbReference>
<dbReference type="InterPro" id="IPR023187">
    <property type="entry name" value="Tscrpt_reg_MarR-type_CS"/>
</dbReference>
<gene>
    <name evidence="5" type="primary">mhqR</name>
    <name evidence="5" type="ORF">SULPSESMR1_00482</name>
</gene>
<dbReference type="InterPro" id="IPR000835">
    <property type="entry name" value="HTH_MarR-typ"/>
</dbReference>
<name>A0A221JX70_9RHOB</name>
<evidence type="ECO:0000313" key="5">
    <source>
        <dbReference type="EMBL" id="ASM71316.1"/>
    </source>
</evidence>
<dbReference type="PANTHER" id="PTHR42756">
    <property type="entry name" value="TRANSCRIPTIONAL REGULATOR, MARR"/>
    <property type="match status" value="1"/>
</dbReference>
<dbReference type="GO" id="GO:0003677">
    <property type="term" value="F:DNA binding"/>
    <property type="evidence" value="ECO:0007669"/>
    <property type="project" value="UniProtKB-KW"/>
</dbReference>
<dbReference type="Proteomes" id="UP000199754">
    <property type="component" value="Chromosome"/>
</dbReference>
<evidence type="ECO:0000256" key="1">
    <source>
        <dbReference type="ARBA" id="ARBA00023015"/>
    </source>
</evidence>
<dbReference type="Gene3D" id="1.10.10.10">
    <property type="entry name" value="Winged helix-like DNA-binding domain superfamily/Winged helix DNA-binding domain"/>
    <property type="match status" value="1"/>
</dbReference>
<dbReference type="InterPro" id="IPR036390">
    <property type="entry name" value="WH_DNA-bd_sf"/>
</dbReference>
<accession>A0A221JX70</accession>
<evidence type="ECO:0000256" key="3">
    <source>
        <dbReference type="ARBA" id="ARBA00023163"/>
    </source>
</evidence>
<dbReference type="SMART" id="SM00347">
    <property type="entry name" value="HTH_MARR"/>
    <property type="match status" value="1"/>
</dbReference>
<dbReference type="RefSeq" id="WP_157728959.1">
    <property type="nucleotide sequence ID" value="NZ_CP022415.1"/>
</dbReference>
<reference evidence="5 6" key="1">
    <citation type="submission" date="2017-07" db="EMBL/GenBank/DDBJ databases">
        <title>Genome Sequence of Sulfitobacter pseudonitzschiae Strain SMR1 Isolated from a culture of the Diatom Skeletonema marinoi.</title>
        <authorList>
            <person name="Topel M."/>
            <person name="Pinder M.I.M."/>
            <person name="Johansson O.N."/>
            <person name="Kourtchenko O."/>
            <person name="Godhe A."/>
            <person name="Clarke A.K."/>
        </authorList>
    </citation>
    <scope>NUCLEOTIDE SEQUENCE [LARGE SCALE GENOMIC DNA]</scope>
    <source>
        <strain evidence="5 6">SMR1</strain>
    </source>
</reference>
<organism evidence="5 6">
    <name type="scientific">Pseudosulfitobacter pseudonitzschiae</name>
    <dbReference type="NCBI Taxonomy" id="1402135"/>
    <lineage>
        <taxon>Bacteria</taxon>
        <taxon>Pseudomonadati</taxon>
        <taxon>Pseudomonadota</taxon>
        <taxon>Alphaproteobacteria</taxon>
        <taxon>Rhodobacterales</taxon>
        <taxon>Roseobacteraceae</taxon>
        <taxon>Pseudosulfitobacter</taxon>
    </lineage>
</organism>
<evidence type="ECO:0000313" key="6">
    <source>
        <dbReference type="Proteomes" id="UP000199754"/>
    </source>
</evidence>
<proteinExistence type="predicted"/>
<dbReference type="GO" id="GO:0003700">
    <property type="term" value="F:DNA-binding transcription factor activity"/>
    <property type="evidence" value="ECO:0007669"/>
    <property type="project" value="InterPro"/>
</dbReference>
<evidence type="ECO:0000256" key="2">
    <source>
        <dbReference type="ARBA" id="ARBA00023125"/>
    </source>
</evidence>
<dbReference type="EMBL" id="CP022415">
    <property type="protein sequence ID" value="ASM71316.1"/>
    <property type="molecule type" value="Genomic_DNA"/>
</dbReference>
<dbReference type="AlphaFoldDB" id="A0A221JX70"/>
<dbReference type="Pfam" id="PF01047">
    <property type="entry name" value="MarR"/>
    <property type="match status" value="1"/>
</dbReference>
<dbReference type="KEGG" id="spse:SULPSESMR1_00482"/>
<keyword evidence="2" id="KW-0238">DNA-binding</keyword>
<dbReference type="PANTHER" id="PTHR42756:SF1">
    <property type="entry name" value="TRANSCRIPTIONAL REPRESSOR OF EMRAB OPERON"/>
    <property type="match status" value="1"/>
</dbReference>
<sequence>MSALFRAAGHPINPEEWAILLVLWKQSPQTPGALADVTIKDRTTVTRLIDAMVRKGLVIRTEDPDDRRRSIVAVSVHGHAVKSELIGIAQGLIDRTLGGIPREDIDTTTRTLQAMTQNLLTSSDSKKNTRE</sequence>
<keyword evidence="3" id="KW-0804">Transcription</keyword>
<dbReference type="InterPro" id="IPR036388">
    <property type="entry name" value="WH-like_DNA-bd_sf"/>
</dbReference>
<dbReference type="PROSITE" id="PS50995">
    <property type="entry name" value="HTH_MARR_2"/>
    <property type="match status" value="1"/>
</dbReference>
<keyword evidence="6" id="KW-1185">Reference proteome</keyword>
<dbReference type="OrthoDB" id="7861390at2"/>
<keyword evidence="1" id="KW-0805">Transcription regulation</keyword>